<evidence type="ECO:0000313" key="3">
    <source>
        <dbReference type="RefSeq" id="XP_031574447.1"/>
    </source>
</evidence>
<dbReference type="PANTHER" id="PTHR31252">
    <property type="entry name" value="DUF4419 DOMAIN-CONTAINING PROTEIN"/>
    <property type="match status" value="1"/>
</dbReference>
<feature type="coiled-coil region" evidence="1">
    <location>
        <begin position="34"/>
        <end position="61"/>
    </location>
</feature>
<organism evidence="2 3">
    <name type="scientific">Actinia tenebrosa</name>
    <name type="common">Australian red waratah sea anemone</name>
    <dbReference type="NCBI Taxonomy" id="6105"/>
    <lineage>
        <taxon>Eukaryota</taxon>
        <taxon>Metazoa</taxon>
        <taxon>Cnidaria</taxon>
        <taxon>Anthozoa</taxon>
        <taxon>Hexacorallia</taxon>
        <taxon>Actiniaria</taxon>
        <taxon>Actiniidae</taxon>
        <taxon>Actinia</taxon>
    </lineage>
</organism>
<dbReference type="InterPro" id="IPR025533">
    <property type="entry name" value="DUF4419"/>
</dbReference>
<dbReference type="GeneID" id="116308204"/>
<reference evidence="3" key="1">
    <citation type="submission" date="2025-08" db="UniProtKB">
        <authorList>
            <consortium name="RefSeq"/>
        </authorList>
    </citation>
    <scope>IDENTIFICATION</scope>
    <source>
        <tissue evidence="3">Tentacle</tissue>
    </source>
</reference>
<dbReference type="OrthoDB" id="9987685at2759"/>
<dbReference type="RefSeq" id="XP_031574447.1">
    <property type="nucleotide sequence ID" value="XM_031718587.1"/>
</dbReference>
<dbReference type="PANTHER" id="PTHR31252:SF11">
    <property type="entry name" value="DUF4419 DOMAIN-CONTAINING PROTEIN"/>
    <property type="match status" value="1"/>
</dbReference>
<dbReference type="Pfam" id="PF14388">
    <property type="entry name" value="DUF4419"/>
    <property type="match status" value="1"/>
</dbReference>
<sequence length="452" mass="51760">MVSLVAGGVIAALAFTGANYGGRYLDRLVSGDKNAESNAERKRHDLALEKYQRDVEAWNKKRQAYRDWLDKNYQDKMQADKNFENTDYAFKLYAKAHPTVALKKPDFNNYYQPSKKQKDNTVENRTPTIGFEEKIYSNADCGLFDSVLMAYNWHFNLRTSPDDWWFCVIRRVALSIDENSKNEAVRKRFVEHEGKKELTVVDVSVENIYDVDYPYFFDSMSTLVSRNVKIPEYVDCVTANFTTSTPVKKIVSQITMMSSVQEYFEYNMCIGCGIPAIEMTGTERDWRQLLSKLKDLRSLLQPIEKELGLKEKWWALVQKVFTNLLQTYLGRPDKAWWGHILTYNSQNGSGRAFSMNDDPSGYSGWIVELLEGKVGLEVGQFNSGIVTIPLTITSPDGMSDKAALVSGMVGYTVHGGIGNKRVSIEPFQGWSLLLNKDSPFRQRKPKNRRKEF</sequence>
<dbReference type="Proteomes" id="UP000515163">
    <property type="component" value="Unplaced"/>
</dbReference>
<proteinExistence type="predicted"/>
<name>A0A6P8J455_ACTTE</name>
<dbReference type="KEGG" id="aten:116308204"/>
<gene>
    <name evidence="3" type="primary">LOC116308204</name>
</gene>
<keyword evidence="2" id="KW-1185">Reference proteome</keyword>
<evidence type="ECO:0000313" key="2">
    <source>
        <dbReference type="Proteomes" id="UP000515163"/>
    </source>
</evidence>
<keyword evidence="1" id="KW-0175">Coiled coil</keyword>
<protein>
    <submittedName>
        <fullName evidence="3">Uncharacterized protein LOC116308204</fullName>
    </submittedName>
</protein>
<dbReference type="AlphaFoldDB" id="A0A6P8J455"/>
<dbReference type="InParanoid" id="A0A6P8J455"/>
<evidence type="ECO:0000256" key="1">
    <source>
        <dbReference type="SAM" id="Coils"/>
    </source>
</evidence>
<accession>A0A6P8J455</accession>